<accession>A0ABN8PDM2</accession>
<name>A0ABN8PDM2_9CNID</name>
<proteinExistence type="predicted"/>
<gene>
    <name evidence="1" type="ORF">PEVE_00042069</name>
</gene>
<dbReference type="EMBL" id="CALNXI010000814">
    <property type="protein sequence ID" value="CAH3141142.1"/>
    <property type="molecule type" value="Genomic_DNA"/>
</dbReference>
<comment type="caution">
    <text evidence="1">The sequence shown here is derived from an EMBL/GenBank/DDBJ whole genome shotgun (WGS) entry which is preliminary data.</text>
</comment>
<dbReference type="Proteomes" id="UP001159427">
    <property type="component" value="Unassembled WGS sequence"/>
</dbReference>
<protein>
    <submittedName>
        <fullName evidence="1">Uncharacterized protein</fullName>
    </submittedName>
</protein>
<keyword evidence="2" id="KW-1185">Reference proteome</keyword>
<evidence type="ECO:0000313" key="2">
    <source>
        <dbReference type="Proteomes" id="UP001159427"/>
    </source>
</evidence>
<sequence length="66" mass="7607">MGIILDKTARIPSLEDGKQYEFLGVLESVMQHYELILEYSPTKPVHESDDVQAFWDVPVFADHEEV</sequence>
<evidence type="ECO:0000313" key="1">
    <source>
        <dbReference type="EMBL" id="CAH3141142.1"/>
    </source>
</evidence>
<feature type="non-terminal residue" evidence="1">
    <location>
        <position position="66"/>
    </location>
</feature>
<organism evidence="1 2">
    <name type="scientific">Porites evermanni</name>
    <dbReference type="NCBI Taxonomy" id="104178"/>
    <lineage>
        <taxon>Eukaryota</taxon>
        <taxon>Metazoa</taxon>
        <taxon>Cnidaria</taxon>
        <taxon>Anthozoa</taxon>
        <taxon>Hexacorallia</taxon>
        <taxon>Scleractinia</taxon>
        <taxon>Fungiina</taxon>
        <taxon>Poritidae</taxon>
        <taxon>Porites</taxon>
    </lineage>
</organism>
<reference evidence="1 2" key="1">
    <citation type="submission" date="2022-05" db="EMBL/GenBank/DDBJ databases">
        <authorList>
            <consortium name="Genoscope - CEA"/>
            <person name="William W."/>
        </authorList>
    </citation>
    <scope>NUCLEOTIDE SEQUENCE [LARGE SCALE GENOMIC DNA]</scope>
</reference>